<dbReference type="AlphaFoldDB" id="A0AA38P4U0"/>
<evidence type="ECO:0000256" key="1">
    <source>
        <dbReference type="SAM" id="MobiDB-lite"/>
    </source>
</evidence>
<evidence type="ECO:0000313" key="3">
    <source>
        <dbReference type="Proteomes" id="UP001163846"/>
    </source>
</evidence>
<feature type="region of interest" description="Disordered" evidence="1">
    <location>
        <begin position="74"/>
        <end position="97"/>
    </location>
</feature>
<proteinExistence type="predicted"/>
<sequence>MSSITITYNVHPPTETIVPDDLPTSRTIEVPVNAPKDNRALYYGVLHNVLTEAKNQIGADLTIWRDAVGKLELSKETTTKAEKTEDDDEEEIEEEED</sequence>
<feature type="compositionally biased region" description="Basic and acidic residues" evidence="1">
    <location>
        <begin position="74"/>
        <end position="83"/>
    </location>
</feature>
<reference evidence="2" key="1">
    <citation type="submission" date="2022-08" db="EMBL/GenBank/DDBJ databases">
        <authorList>
            <consortium name="DOE Joint Genome Institute"/>
            <person name="Min B."/>
            <person name="Riley R."/>
            <person name="Sierra-Patev S."/>
            <person name="Naranjo-Ortiz M."/>
            <person name="Looney B."/>
            <person name="Konkel Z."/>
            <person name="Slot J.C."/>
            <person name="Sakamoto Y."/>
            <person name="Steenwyk J.L."/>
            <person name="Rokas A."/>
            <person name="Carro J."/>
            <person name="Camarero S."/>
            <person name="Ferreira P."/>
            <person name="Molpeceres G."/>
            <person name="Ruiz-Duenas F.J."/>
            <person name="Serrano A."/>
            <person name="Henrissat B."/>
            <person name="Drula E."/>
            <person name="Hughes K.W."/>
            <person name="Mata J.L."/>
            <person name="Ishikawa N.K."/>
            <person name="Vargas-Isla R."/>
            <person name="Ushijima S."/>
            <person name="Smith C.A."/>
            <person name="Ahrendt S."/>
            <person name="Andreopoulos W."/>
            <person name="He G."/>
            <person name="Labutti K."/>
            <person name="Lipzen A."/>
            <person name="Ng V."/>
            <person name="Sandor L."/>
            <person name="Barry K."/>
            <person name="Martinez A.T."/>
            <person name="Xiao Y."/>
            <person name="Gibbons J.G."/>
            <person name="Terashima K."/>
            <person name="Hibbett D.S."/>
            <person name="Grigoriev I.V."/>
        </authorList>
    </citation>
    <scope>NUCLEOTIDE SEQUENCE</scope>
    <source>
        <strain evidence="2">TFB9207</strain>
    </source>
</reference>
<protein>
    <submittedName>
        <fullName evidence="2">Uncharacterized protein</fullName>
    </submittedName>
</protein>
<dbReference type="EMBL" id="MU806329">
    <property type="protein sequence ID" value="KAJ3836329.1"/>
    <property type="molecule type" value="Genomic_DNA"/>
</dbReference>
<name>A0AA38P4U0_9AGAR</name>
<keyword evidence="3" id="KW-1185">Reference proteome</keyword>
<gene>
    <name evidence="2" type="ORF">F5878DRAFT_625461</name>
</gene>
<dbReference type="Proteomes" id="UP001163846">
    <property type="component" value="Unassembled WGS sequence"/>
</dbReference>
<feature type="compositionally biased region" description="Acidic residues" evidence="1">
    <location>
        <begin position="84"/>
        <end position="97"/>
    </location>
</feature>
<comment type="caution">
    <text evidence="2">The sequence shown here is derived from an EMBL/GenBank/DDBJ whole genome shotgun (WGS) entry which is preliminary data.</text>
</comment>
<accession>A0AA38P4U0</accession>
<organism evidence="2 3">
    <name type="scientific">Lentinula raphanica</name>
    <dbReference type="NCBI Taxonomy" id="153919"/>
    <lineage>
        <taxon>Eukaryota</taxon>
        <taxon>Fungi</taxon>
        <taxon>Dikarya</taxon>
        <taxon>Basidiomycota</taxon>
        <taxon>Agaricomycotina</taxon>
        <taxon>Agaricomycetes</taxon>
        <taxon>Agaricomycetidae</taxon>
        <taxon>Agaricales</taxon>
        <taxon>Marasmiineae</taxon>
        <taxon>Omphalotaceae</taxon>
        <taxon>Lentinula</taxon>
    </lineage>
</organism>
<evidence type="ECO:0000313" key="2">
    <source>
        <dbReference type="EMBL" id="KAJ3836329.1"/>
    </source>
</evidence>